<evidence type="ECO:0000256" key="1">
    <source>
        <dbReference type="SAM" id="MobiDB-lite"/>
    </source>
</evidence>
<feature type="compositionally biased region" description="Low complexity" evidence="1">
    <location>
        <begin position="114"/>
        <end position="129"/>
    </location>
</feature>
<keyword evidence="3" id="KW-1185">Reference proteome</keyword>
<dbReference type="STRING" id="39946.B8ANH0"/>
<dbReference type="HOGENOM" id="CLU_1725312_0_0_1"/>
<evidence type="ECO:0000313" key="2">
    <source>
        <dbReference type="EMBL" id="EEC75171.1"/>
    </source>
</evidence>
<feature type="region of interest" description="Disordered" evidence="1">
    <location>
        <begin position="1"/>
        <end position="28"/>
    </location>
</feature>
<reference evidence="2 3" key="1">
    <citation type="journal article" date="2005" name="PLoS Biol.">
        <title>The genomes of Oryza sativa: a history of duplications.</title>
        <authorList>
            <person name="Yu J."/>
            <person name="Wang J."/>
            <person name="Lin W."/>
            <person name="Li S."/>
            <person name="Li H."/>
            <person name="Zhou J."/>
            <person name="Ni P."/>
            <person name="Dong W."/>
            <person name="Hu S."/>
            <person name="Zeng C."/>
            <person name="Zhang J."/>
            <person name="Zhang Y."/>
            <person name="Li R."/>
            <person name="Xu Z."/>
            <person name="Li S."/>
            <person name="Li X."/>
            <person name="Zheng H."/>
            <person name="Cong L."/>
            <person name="Lin L."/>
            <person name="Yin J."/>
            <person name="Geng J."/>
            <person name="Li G."/>
            <person name="Shi J."/>
            <person name="Liu J."/>
            <person name="Lv H."/>
            <person name="Li J."/>
            <person name="Wang J."/>
            <person name="Deng Y."/>
            <person name="Ran L."/>
            <person name="Shi X."/>
            <person name="Wang X."/>
            <person name="Wu Q."/>
            <person name="Li C."/>
            <person name="Ren X."/>
            <person name="Wang J."/>
            <person name="Wang X."/>
            <person name="Li D."/>
            <person name="Liu D."/>
            <person name="Zhang X."/>
            <person name="Ji Z."/>
            <person name="Zhao W."/>
            <person name="Sun Y."/>
            <person name="Zhang Z."/>
            <person name="Bao J."/>
            <person name="Han Y."/>
            <person name="Dong L."/>
            <person name="Ji J."/>
            <person name="Chen P."/>
            <person name="Wu S."/>
            <person name="Liu J."/>
            <person name="Xiao Y."/>
            <person name="Bu D."/>
            <person name="Tan J."/>
            <person name="Yang L."/>
            <person name="Ye C."/>
            <person name="Zhang J."/>
            <person name="Xu J."/>
            <person name="Zhou Y."/>
            <person name="Yu Y."/>
            <person name="Zhang B."/>
            <person name="Zhuang S."/>
            <person name="Wei H."/>
            <person name="Liu B."/>
            <person name="Lei M."/>
            <person name="Yu H."/>
            <person name="Li Y."/>
            <person name="Xu H."/>
            <person name="Wei S."/>
            <person name="He X."/>
            <person name="Fang L."/>
            <person name="Zhang Z."/>
            <person name="Zhang Y."/>
            <person name="Huang X."/>
            <person name="Su Z."/>
            <person name="Tong W."/>
            <person name="Li J."/>
            <person name="Tong Z."/>
            <person name="Li S."/>
            <person name="Ye J."/>
            <person name="Wang L."/>
            <person name="Fang L."/>
            <person name="Lei T."/>
            <person name="Chen C."/>
            <person name="Chen H."/>
            <person name="Xu Z."/>
            <person name="Li H."/>
            <person name="Huang H."/>
            <person name="Zhang F."/>
            <person name="Xu H."/>
            <person name="Li N."/>
            <person name="Zhao C."/>
            <person name="Li S."/>
            <person name="Dong L."/>
            <person name="Huang Y."/>
            <person name="Li L."/>
            <person name="Xi Y."/>
            <person name="Qi Q."/>
            <person name="Li W."/>
            <person name="Zhang B."/>
            <person name="Hu W."/>
            <person name="Zhang Y."/>
            <person name="Tian X."/>
            <person name="Jiao Y."/>
            <person name="Liang X."/>
            <person name="Jin J."/>
            <person name="Gao L."/>
            <person name="Zheng W."/>
            <person name="Hao B."/>
            <person name="Liu S."/>
            <person name="Wang W."/>
            <person name="Yuan L."/>
            <person name="Cao M."/>
            <person name="McDermott J."/>
            <person name="Samudrala R."/>
            <person name="Wang J."/>
            <person name="Wong G.K."/>
            <person name="Yang H."/>
        </authorList>
    </citation>
    <scope>NUCLEOTIDE SEQUENCE [LARGE SCALE GENOMIC DNA]</scope>
    <source>
        <strain evidence="3">cv. 93-11</strain>
    </source>
</reference>
<name>B8ANH0_ORYSI</name>
<sequence>MGLKEVAAATGTTGEEAPDPDGGNGNYGSWRSVGAGAPVDYLRAYAADLGDHRALEQLRQILRLFTSLKVVAAGPGRDLAPLSFLPFVRLRVLELRGGPATTKAATEPCHGIGLLLGRRPPSPPHGTQQQRRRPPPASSPVASLISALSDLS</sequence>
<dbReference type="Proteomes" id="UP000007015">
    <property type="component" value="Chromosome 3"/>
</dbReference>
<gene>
    <name evidence="2" type="ORF">OsI_11396</name>
</gene>
<accession>B8ANH0</accession>
<feature type="region of interest" description="Disordered" evidence="1">
    <location>
        <begin position="114"/>
        <end position="141"/>
    </location>
</feature>
<dbReference type="EMBL" id="CM000128">
    <property type="protein sequence ID" value="EEC75171.1"/>
    <property type="molecule type" value="Genomic_DNA"/>
</dbReference>
<protein>
    <submittedName>
        <fullName evidence="2">Uncharacterized protein</fullName>
    </submittedName>
</protein>
<proteinExistence type="predicted"/>
<evidence type="ECO:0000313" key="3">
    <source>
        <dbReference type="Proteomes" id="UP000007015"/>
    </source>
</evidence>
<organism evidence="2 3">
    <name type="scientific">Oryza sativa subsp. indica</name>
    <name type="common">Rice</name>
    <dbReference type="NCBI Taxonomy" id="39946"/>
    <lineage>
        <taxon>Eukaryota</taxon>
        <taxon>Viridiplantae</taxon>
        <taxon>Streptophyta</taxon>
        <taxon>Embryophyta</taxon>
        <taxon>Tracheophyta</taxon>
        <taxon>Spermatophyta</taxon>
        <taxon>Magnoliopsida</taxon>
        <taxon>Liliopsida</taxon>
        <taxon>Poales</taxon>
        <taxon>Poaceae</taxon>
        <taxon>BOP clade</taxon>
        <taxon>Oryzoideae</taxon>
        <taxon>Oryzeae</taxon>
        <taxon>Oryzinae</taxon>
        <taxon>Oryza</taxon>
        <taxon>Oryza sativa</taxon>
    </lineage>
</organism>
<dbReference type="AlphaFoldDB" id="B8ANH0"/>
<dbReference type="Gramene" id="BGIOSGA010817-TA">
    <property type="protein sequence ID" value="BGIOSGA010817-PA"/>
    <property type="gene ID" value="BGIOSGA010817"/>
</dbReference>